<evidence type="ECO:0000256" key="2">
    <source>
        <dbReference type="ARBA" id="ARBA00022598"/>
    </source>
</evidence>
<proteinExistence type="predicted"/>
<dbReference type="GO" id="GO:0004826">
    <property type="term" value="F:phenylalanine-tRNA ligase activity"/>
    <property type="evidence" value="ECO:0007669"/>
    <property type="project" value="UniProtKB-EC"/>
</dbReference>
<dbReference type="EC" id="6.1.1.20" evidence="1"/>
<dbReference type="EMBL" id="MEUT01000071">
    <property type="protein sequence ID" value="OGC48272.1"/>
    <property type="molecule type" value="Genomic_DNA"/>
</dbReference>
<keyword evidence="5" id="KW-0648">Protein biosynthesis</keyword>
<dbReference type="CDD" id="cd00496">
    <property type="entry name" value="PheRS_alpha_core"/>
    <property type="match status" value="1"/>
</dbReference>
<evidence type="ECO:0000256" key="7">
    <source>
        <dbReference type="ARBA" id="ARBA00049255"/>
    </source>
</evidence>
<protein>
    <recommendedName>
        <fullName evidence="1">phenylalanine--tRNA ligase</fullName>
        <ecNumber evidence="1">6.1.1.20</ecNumber>
    </recommendedName>
</protein>
<dbReference type="Pfam" id="PF02912">
    <property type="entry name" value="Phe_tRNA-synt_N"/>
    <property type="match status" value="1"/>
</dbReference>
<evidence type="ECO:0000313" key="10">
    <source>
        <dbReference type="Proteomes" id="UP000177371"/>
    </source>
</evidence>
<dbReference type="Proteomes" id="UP000177371">
    <property type="component" value="Unassembled WGS sequence"/>
</dbReference>
<dbReference type="GO" id="GO:0005524">
    <property type="term" value="F:ATP binding"/>
    <property type="evidence" value="ECO:0007669"/>
    <property type="project" value="UniProtKB-KW"/>
</dbReference>
<dbReference type="SUPFAM" id="SSF46589">
    <property type="entry name" value="tRNA-binding arm"/>
    <property type="match status" value="1"/>
</dbReference>
<dbReference type="Pfam" id="PF01409">
    <property type="entry name" value="tRNA-synt_2d"/>
    <property type="match status" value="1"/>
</dbReference>
<keyword evidence="6" id="KW-0030">Aminoacyl-tRNA synthetase</keyword>
<sequence>MDIQKRVDEINLQFNDNLKKTKLTGDFDNLYLKYFSKSSGATTLLLKELPKFSEEDKKKYGPLLNDIQNTQKEAIEQAKILYQTEQILSPLIDLTLPEKPDETGMLHPLTHIIREMNDFFRYYGFSVAEDREIETVEYNFRKLNLPEDHPATDLQDTLFVKQPNVLLRTHTSSVEARILTNYKPPIRVVTPGKVYRNETANKSNSSFFHQYQGVVVDKGITMQNLKATIETFLKFLYNTDIKIRFRYKYYPEVSPGMGVDIGCTFCGGNGCEVCRYRGWIEVLGSGMIHYNTLKMCGIDPEIYTGFAWGMGLDRLVMTKFGIPDIRKLYGGGMVYK</sequence>
<comment type="caution">
    <text evidence="9">The sequence shown here is derived from an EMBL/GenBank/DDBJ whole genome shotgun (WGS) entry which is preliminary data.</text>
</comment>
<evidence type="ECO:0000259" key="8">
    <source>
        <dbReference type="PROSITE" id="PS50862"/>
    </source>
</evidence>
<reference evidence="9 10" key="1">
    <citation type="journal article" date="2016" name="Nat. Commun.">
        <title>Thousands of microbial genomes shed light on interconnected biogeochemical processes in an aquifer system.</title>
        <authorList>
            <person name="Anantharaman K."/>
            <person name="Brown C.T."/>
            <person name="Hug L.A."/>
            <person name="Sharon I."/>
            <person name="Castelle C.J."/>
            <person name="Probst A.J."/>
            <person name="Thomas B.C."/>
            <person name="Singh A."/>
            <person name="Wilkins M.J."/>
            <person name="Karaoz U."/>
            <person name="Brodie E.L."/>
            <person name="Williams K.H."/>
            <person name="Hubbard S.S."/>
            <person name="Banfield J.F."/>
        </authorList>
    </citation>
    <scope>NUCLEOTIDE SEQUENCE [LARGE SCALE GENOMIC DNA]</scope>
</reference>
<dbReference type="Gene3D" id="3.30.930.10">
    <property type="entry name" value="Bira Bifunctional Protein, Domain 2"/>
    <property type="match status" value="1"/>
</dbReference>
<name>A0A1F4UTP0_UNCKA</name>
<dbReference type="GO" id="GO:0000049">
    <property type="term" value="F:tRNA binding"/>
    <property type="evidence" value="ECO:0007669"/>
    <property type="project" value="InterPro"/>
</dbReference>
<dbReference type="STRING" id="1802610.A2W32_03590"/>
<dbReference type="PANTHER" id="PTHR11538:SF41">
    <property type="entry name" value="PHENYLALANINE--TRNA LIGASE, MITOCHONDRIAL"/>
    <property type="match status" value="1"/>
</dbReference>
<evidence type="ECO:0000256" key="5">
    <source>
        <dbReference type="ARBA" id="ARBA00022917"/>
    </source>
</evidence>
<evidence type="ECO:0000313" key="9">
    <source>
        <dbReference type="EMBL" id="OGC48272.1"/>
    </source>
</evidence>
<keyword evidence="3" id="KW-0547">Nucleotide-binding</keyword>
<dbReference type="InterPro" id="IPR002319">
    <property type="entry name" value="Phenylalanyl-tRNA_Synthase"/>
</dbReference>
<accession>A0A1F4UTP0</accession>
<keyword evidence="2 9" id="KW-0436">Ligase</keyword>
<organism evidence="9 10">
    <name type="scientific">candidate division WWE3 bacterium RBG_16_37_10</name>
    <dbReference type="NCBI Taxonomy" id="1802610"/>
    <lineage>
        <taxon>Bacteria</taxon>
        <taxon>Katanobacteria</taxon>
    </lineage>
</organism>
<dbReference type="InterPro" id="IPR004188">
    <property type="entry name" value="Phe-tRNA_ligase_II_N"/>
</dbReference>
<dbReference type="PANTHER" id="PTHR11538">
    <property type="entry name" value="PHENYLALANYL-TRNA SYNTHETASE"/>
    <property type="match status" value="1"/>
</dbReference>
<keyword evidence="4" id="KW-0067">ATP-binding</keyword>
<dbReference type="SUPFAM" id="SSF55681">
    <property type="entry name" value="Class II aaRS and biotin synthetases"/>
    <property type="match status" value="1"/>
</dbReference>
<dbReference type="PROSITE" id="PS50862">
    <property type="entry name" value="AA_TRNA_LIGASE_II"/>
    <property type="match status" value="1"/>
</dbReference>
<feature type="domain" description="Aminoacyl-transfer RNA synthetases class-II family profile" evidence="8">
    <location>
        <begin position="112"/>
        <end position="317"/>
    </location>
</feature>
<dbReference type="GO" id="GO:0005737">
    <property type="term" value="C:cytoplasm"/>
    <property type="evidence" value="ECO:0007669"/>
    <property type="project" value="InterPro"/>
</dbReference>
<evidence type="ECO:0000256" key="6">
    <source>
        <dbReference type="ARBA" id="ARBA00023146"/>
    </source>
</evidence>
<dbReference type="InterPro" id="IPR045864">
    <property type="entry name" value="aa-tRNA-synth_II/BPL/LPL"/>
</dbReference>
<evidence type="ECO:0000256" key="3">
    <source>
        <dbReference type="ARBA" id="ARBA00022741"/>
    </source>
</evidence>
<comment type="catalytic activity">
    <reaction evidence="7">
        <text>tRNA(Phe) + L-phenylalanine + ATP = L-phenylalanyl-tRNA(Phe) + AMP + diphosphate + H(+)</text>
        <dbReference type="Rhea" id="RHEA:19413"/>
        <dbReference type="Rhea" id="RHEA-COMP:9668"/>
        <dbReference type="Rhea" id="RHEA-COMP:9699"/>
        <dbReference type="ChEBI" id="CHEBI:15378"/>
        <dbReference type="ChEBI" id="CHEBI:30616"/>
        <dbReference type="ChEBI" id="CHEBI:33019"/>
        <dbReference type="ChEBI" id="CHEBI:58095"/>
        <dbReference type="ChEBI" id="CHEBI:78442"/>
        <dbReference type="ChEBI" id="CHEBI:78531"/>
        <dbReference type="ChEBI" id="CHEBI:456215"/>
        <dbReference type="EC" id="6.1.1.20"/>
    </reaction>
</comment>
<dbReference type="InterPro" id="IPR006195">
    <property type="entry name" value="aa-tRNA-synth_II"/>
</dbReference>
<dbReference type="GO" id="GO:0006432">
    <property type="term" value="P:phenylalanyl-tRNA aminoacylation"/>
    <property type="evidence" value="ECO:0007669"/>
    <property type="project" value="InterPro"/>
</dbReference>
<dbReference type="InterPro" id="IPR010978">
    <property type="entry name" value="tRNA-bd_arm"/>
</dbReference>
<dbReference type="AlphaFoldDB" id="A0A1F4UTP0"/>
<evidence type="ECO:0000256" key="4">
    <source>
        <dbReference type="ARBA" id="ARBA00022840"/>
    </source>
</evidence>
<gene>
    <name evidence="9" type="ORF">A2W32_03590</name>
</gene>
<evidence type="ECO:0000256" key="1">
    <source>
        <dbReference type="ARBA" id="ARBA00012814"/>
    </source>
</evidence>